<evidence type="ECO:0000256" key="1">
    <source>
        <dbReference type="SAM" id="MobiDB-lite"/>
    </source>
</evidence>
<feature type="region of interest" description="Disordered" evidence="1">
    <location>
        <begin position="120"/>
        <end position="146"/>
    </location>
</feature>
<feature type="region of interest" description="Disordered" evidence="1">
    <location>
        <begin position="307"/>
        <end position="341"/>
    </location>
</feature>
<accession>F4PA34</accession>
<sequence length="471" mass="51621">MDDSTQHHIETDSVDIHQKLEFEETTSLSNASSEPVHIPLVETAESTKDAESKASDTIHSDELETQPQETIQSSSVQESHSQALEDDEFGDFEESSVAITHASEPLFKDTKLEHDTSVVQDETDDDGFGDFDDFSNAPSSQPISIPTTTSVKAPFTHISPLDQFAAASQDLAAETRISDILKSNGFSSSSIDAELNYTLKLIQHAWGSDDLTSYTASLSTTISSLMVADIDNKSLKPNVCYQDQDWVKLWGLLTSDPTNPSTTMEPFRWRKSHIRKQFLEFFTQGPQHCATNLSTTESESAHTINNLLGSTNGLQSGDANQPSTSVDEGGTTGTMGSTSAISTTANSANLGTNMTSGFAHPPPGVYHQLDPREADLLEAKRLCDITEEEMRHHSTGEIRDLIKSLMDHHLKMQEQANHWLDSKEQLVMDAEMHNKMIASLVQYAQQQQVTPKGGAAATATKKKSRFGLSLK</sequence>
<evidence type="ECO:0000313" key="3">
    <source>
        <dbReference type="Proteomes" id="UP000007241"/>
    </source>
</evidence>
<feature type="compositionally biased region" description="Polar residues" evidence="1">
    <location>
        <begin position="65"/>
        <end position="82"/>
    </location>
</feature>
<dbReference type="RefSeq" id="XP_006681470.1">
    <property type="nucleotide sequence ID" value="XM_006681407.1"/>
</dbReference>
<dbReference type="HOGENOM" id="CLU_579972_0_0_1"/>
<feature type="compositionally biased region" description="Acidic residues" evidence="1">
    <location>
        <begin position="121"/>
        <end position="133"/>
    </location>
</feature>
<dbReference type="PANTHER" id="PTHR38698:SF1">
    <property type="entry name" value="FUNGAL PROTEIN"/>
    <property type="match status" value="1"/>
</dbReference>
<dbReference type="InterPro" id="IPR031355">
    <property type="entry name" value="YBL010C/LAA2-like"/>
</dbReference>
<organism evidence="2 3">
    <name type="scientific">Batrachochytrium dendrobatidis (strain JAM81 / FGSC 10211)</name>
    <name type="common">Frog chytrid fungus</name>
    <dbReference type="NCBI Taxonomy" id="684364"/>
    <lineage>
        <taxon>Eukaryota</taxon>
        <taxon>Fungi</taxon>
        <taxon>Fungi incertae sedis</taxon>
        <taxon>Chytridiomycota</taxon>
        <taxon>Chytridiomycota incertae sedis</taxon>
        <taxon>Chytridiomycetes</taxon>
        <taxon>Rhizophydiales</taxon>
        <taxon>Rhizophydiales incertae sedis</taxon>
        <taxon>Batrachochytrium</taxon>
    </lineage>
</organism>
<keyword evidence="3" id="KW-1185">Reference proteome</keyword>
<feature type="compositionally biased region" description="Basic and acidic residues" evidence="1">
    <location>
        <begin position="45"/>
        <end position="62"/>
    </location>
</feature>
<dbReference type="OrthoDB" id="5378975at2759"/>
<dbReference type="PANTHER" id="PTHR38698">
    <property type="entry name" value="EXPRESSED PROTEIN"/>
    <property type="match status" value="1"/>
</dbReference>
<dbReference type="EMBL" id="GL882890">
    <property type="protein sequence ID" value="EGF77968.1"/>
    <property type="molecule type" value="Genomic_DNA"/>
</dbReference>
<feature type="compositionally biased region" description="Basic and acidic residues" evidence="1">
    <location>
        <begin position="1"/>
        <end position="22"/>
    </location>
</feature>
<dbReference type="Pfam" id="PF17104">
    <property type="entry name" value="YBL010C_LAA2"/>
    <property type="match status" value="1"/>
</dbReference>
<feature type="compositionally biased region" description="Polar residues" evidence="1">
    <location>
        <begin position="307"/>
        <end position="326"/>
    </location>
</feature>
<protein>
    <submittedName>
        <fullName evidence="2">Expressed protein</fullName>
    </submittedName>
</protein>
<dbReference type="GeneID" id="18241374"/>
<dbReference type="AlphaFoldDB" id="F4PA34"/>
<gene>
    <name evidence="2" type="ORF">BATDEDRAFT_37330</name>
</gene>
<reference evidence="2 3" key="1">
    <citation type="submission" date="2009-12" db="EMBL/GenBank/DDBJ databases">
        <title>The draft genome of Batrachochytrium dendrobatidis.</title>
        <authorList>
            <consortium name="US DOE Joint Genome Institute (JGI-PGF)"/>
            <person name="Kuo A."/>
            <person name="Salamov A."/>
            <person name="Schmutz J."/>
            <person name="Lucas S."/>
            <person name="Pitluck S."/>
            <person name="Rosenblum E."/>
            <person name="Stajich J."/>
            <person name="Eisen M."/>
            <person name="Grigoriev I.V."/>
        </authorList>
    </citation>
    <scope>NUCLEOTIDE SEQUENCE [LARGE SCALE GENOMIC DNA]</scope>
    <source>
        <strain evidence="3">JAM81 / FGSC 10211</strain>
    </source>
</reference>
<dbReference type="Proteomes" id="UP000007241">
    <property type="component" value="Unassembled WGS sequence"/>
</dbReference>
<feature type="region of interest" description="Disordered" evidence="1">
    <location>
        <begin position="1"/>
        <end position="84"/>
    </location>
</feature>
<dbReference type="InParanoid" id="F4PA34"/>
<name>F4PA34_BATDJ</name>
<dbReference type="OMA" id="FQWTRSE"/>
<proteinExistence type="predicted"/>
<evidence type="ECO:0000313" key="2">
    <source>
        <dbReference type="EMBL" id="EGF77968.1"/>
    </source>
</evidence>